<evidence type="ECO:0000313" key="3">
    <source>
        <dbReference type="Proteomes" id="UP001175226"/>
    </source>
</evidence>
<feature type="transmembrane region" description="Helical" evidence="1">
    <location>
        <begin position="12"/>
        <end position="35"/>
    </location>
</feature>
<gene>
    <name evidence="2" type="ORF">EV421DRAFT_1914354</name>
</gene>
<evidence type="ECO:0000256" key="1">
    <source>
        <dbReference type="SAM" id="Phobius"/>
    </source>
</evidence>
<protein>
    <submittedName>
        <fullName evidence="2">Uncharacterized protein</fullName>
    </submittedName>
</protein>
<keyword evidence="1" id="KW-0812">Transmembrane</keyword>
<name>A0AA39MCD5_9AGAR</name>
<dbReference type="EMBL" id="JAUEPT010000228">
    <property type="protein sequence ID" value="KAK0429616.1"/>
    <property type="molecule type" value="Genomic_DNA"/>
</dbReference>
<keyword evidence="3" id="KW-1185">Reference proteome</keyword>
<organism evidence="2 3">
    <name type="scientific">Armillaria borealis</name>
    <dbReference type="NCBI Taxonomy" id="47425"/>
    <lineage>
        <taxon>Eukaryota</taxon>
        <taxon>Fungi</taxon>
        <taxon>Dikarya</taxon>
        <taxon>Basidiomycota</taxon>
        <taxon>Agaricomycotina</taxon>
        <taxon>Agaricomycetes</taxon>
        <taxon>Agaricomycetidae</taxon>
        <taxon>Agaricales</taxon>
        <taxon>Marasmiineae</taxon>
        <taxon>Physalacriaceae</taxon>
        <taxon>Armillaria</taxon>
    </lineage>
</organism>
<feature type="transmembrane region" description="Helical" evidence="1">
    <location>
        <begin position="87"/>
        <end position="110"/>
    </location>
</feature>
<dbReference type="AlphaFoldDB" id="A0AA39MCD5"/>
<evidence type="ECO:0000313" key="2">
    <source>
        <dbReference type="EMBL" id="KAK0429616.1"/>
    </source>
</evidence>
<proteinExistence type="predicted"/>
<keyword evidence="1" id="KW-1133">Transmembrane helix</keyword>
<feature type="transmembrane region" description="Helical" evidence="1">
    <location>
        <begin position="55"/>
        <end position="75"/>
    </location>
</feature>
<reference evidence="2" key="1">
    <citation type="submission" date="2023-06" db="EMBL/GenBank/DDBJ databases">
        <authorList>
            <consortium name="Lawrence Berkeley National Laboratory"/>
            <person name="Ahrendt S."/>
            <person name="Sahu N."/>
            <person name="Indic B."/>
            <person name="Wong-Bajracharya J."/>
            <person name="Merenyi Z."/>
            <person name="Ke H.-M."/>
            <person name="Monk M."/>
            <person name="Kocsube S."/>
            <person name="Drula E."/>
            <person name="Lipzen A."/>
            <person name="Balint B."/>
            <person name="Henrissat B."/>
            <person name="Andreopoulos B."/>
            <person name="Martin F.M."/>
            <person name="Harder C.B."/>
            <person name="Rigling D."/>
            <person name="Ford K.L."/>
            <person name="Foster G.D."/>
            <person name="Pangilinan J."/>
            <person name="Papanicolaou A."/>
            <person name="Barry K."/>
            <person name="LaButti K."/>
            <person name="Viragh M."/>
            <person name="Koriabine M."/>
            <person name="Yan M."/>
            <person name="Riley R."/>
            <person name="Champramary S."/>
            <person name="Plett K.L."/>
            <person name="Tsai I.J."/>
            <person name="Slot J."/>
            <person name="Sipos G."/>
            <person name="Plett J."/>
            <person name="Nagy L.G."/>
            <person name="Grigoriev I.V."/>
        </authorList>
    </citation>
    <scope>NUCLEOTIDE SEQUENCE</scope>
    <source>
        <strain evidence="2">FPL87.14</strain>
    </source>
</reference>
<sequence length="181" mass="20551">MSSRHYINSSIFLQQVAILWAFNTLHVALSTHALYHYLIDLFSNYTALYDIVWSFKLQILFNMVIILGVQVIYAVRIWKLGHHFHQILPWFVVLCVAVTGVYINSLLAMLNSCKDHHVPTNCGLPVAKVLKFESQDSGVHNEEVNISIPMQSAQSLDHVKEGLDFQRNGTNVKNGRSSQKA</sequence>
<comment type="caution">
    <text evidence="2">The sequence shown here is derived from an EMBL/GenBank/DDBJ whole genome shotgun (WGS) entry which is preliminary data.</text>
</comment>
<dbReference type="Proteomes" id="UP001175226">
    <property type="component" value="Unassembled WGS sequence"/>
</dbReference>
<accession>A0AA39MCD5</accession>
<keyword evidence="1" id="KW-0472">Membrane</keyword>